<dbReference type="Pfam" id="PF12624">
    <property type="entry name" value="VPS13_N"/>
    <property type="match status" value="1"/>
</dbReference>
<dbReference type="GO" id="GO:0005777">
    <property type="term" value="C:peroxisome"/>
    <property type="evidence" value="ECO:0007669"/>
    <property type="project" value="UniProtKB-SubCell"/>
</dbReference>
<evidence type="ECO:0000256" key="9">
    <source>
        <dbReference type="ARBA" id="ARBA00023002"/>
    </source>
</evidence>
<dbReference type="Pfam" id="PF25036">
    <property type="entry name" value="VPS13_VAB"/>
    <property type="match status" value="1"/>
</dbReference>
<keyword evidence="7" id="KW-0274">FAD</keyword>
<evidence type="ECO:0000313" key="23">
    <source>
        <dbReference type="Proteomes" id="UP000603453"/>
    </source>
</evidence>
<evidence type="ECO:0000256" key="12">
    <source>
        <dbReference type="ARBA" id="ARBA00023140"/>
    </source>
</evidence>
<evidence type="ECO:0000259" key="15">
    <source>
        <dbReference type="Pfam" id="PF02770"/>
    </source>
</evidence>
<dbReference type="EMBL" id="JAEPRD010000015">
    <property type="protein sequence ID" value="KAG2209548.1"/>
    <property type="molecule type" value="Genomic_DNA"/>
</dbReference>
<feature type="domain" description="Acyl-coenzyme A oxidase N-terminal" evidence="17">
    <location>
        <begin position="45"/>
        <end position="166"/>
    </location>
</feature>
<dbReference type="GO" id="GO:0003997">
    <property type="term" value="F:acyl-CoA oxidase activity"/>
    <property type="evidence" value="ECO:0007669"/>
    <property type="project" value="UniProtKB-EC"/>
</dbReference>
<dbReference type="InterPro" id="IPR056747">
    <property type="entry name" value="VPS13-like_M"/>
</dbReference>
<feature type="coiled-coil region" evidence="13">
    <location>
        <begin position="762"/>
        <end position="789"/>
    </location>
</feature>
<organism evidence="22 23">
    <name type="scientific">Mucor saturninus</name>
    <dbReference type="NCBI Taxonomy" id="64648"/>
    <lineage>
        <taxon>Eukaryota</taxon>
        <taxon>Fungi</taxon>
        <taxon>Fungi incertae sedis</taxon>
        <taxon>Mucoromycota</taxon>
        <taxon>Mucoromycotina</taxon>
        <taxon>Mucoromycetes</taxon>
        <taxon>Mucorales</taxon>
        <taxon>Mucorineae</taxon>
        <taxon>Mucoraceae</taxon>
        <taxon>Mucor</taxon>
    </lineage>
</organism>
<dbReference type="InterPro" id="IPR055060">
    <property type="entry name" value="ACOX_C_alpha1"/>
</dbReference>
<evidence type="ECO:0000256" key="13">
    <source>
        <dbReference type="SAM" id="Coils"/>
    </source>
</evidence>
<feature type="domain" description="VPS13-like middle region" evidence="19">
    <location>
        <begin position="1815"/>
        <end position="2609"/>
    </location>
</feature>
<comment type="caution">
    <text evidence="22">The sequence shown here is derived from an EMBL/GenBank/DDBJ whole genome shotgun (WGS) entry which is preliminary data.</text>
</comment>
<dbReference type="InterPro" id="IPR009100">
    <property type="entry name" value="AcylCoA_DH/oxidase_NM_dom_sf"/>
</dbReference>
<keyword evidence="11" id="KW-0443">Lipid metabolism</keyword>
<evidence type="ECO:0000259" key="16">
    <source>
        <dbReference type="Pfam" id="PF12624"/>
    </source>
</evidence>
<dbReference type="InterPro" id="IPR056748">
    <property type="entry name" value="VPS13-like_C"/>
</dbReference>
<reference evidence="22" key="1">
    <citation type="submission" date="2020-12" db="EMBL/GenBank/DDBJ databases">
        <title>Metabolic potential, ecology and presence of endohyphal bacteria is reflected in genomic diversity of Mucoromycotina.</title>
        <authorList>
            <person name="Muszewska A."/>
            <person name="Okrasinska A."/>
            <person name="Steczkiewicz K."/>
            <person name="Drgas O."/>
            <person name="Orlowska M."/>
            <person name="Perlinska-Lenart U."/>
            <person name="Aleksandrzak-Piekarczyk T."/>
            <person name="Szatraj K."/>
            <person name="Zielenkiewicz U."/>
            <person name="Pilsyk S."/>
            <person name="Malc E."/>
            <person name="Mieczkowski P."/>
            <person name="Kruszewska J.S."/>
            <person name="Biernat P."/>
            <person name="Pawlowska J."/>
        </authorList>
    </citation>
    <scope>NUCLEOTIDE SEQUENCE</scope>
    <source>
        <strain evidence="22">WA0000017839</strain>
    </source>
</reference>
<dbReference type="InterPro" id="IPR026847">
    <property type="entry name" value="VPS13"/>
</dbReference>
<dbReference type="GO" id="GO:0006623">
    <property type="term" value="P:protein targeting to vacuole"/>
    <property type="evidence" value="ECO:0007669"/>
    <property type="project" value="TreeGrafter"/>
</dbReference>
<evidence type="ECO:0000256" key="14">
    <source>
        <dbReference type="SAM" id="MobiDB-lite"/>
    </source>
</evidence>
<dbReference type="InterPro" id="IPR036250">
    <property type="entry name" value="AcylCo_DH-like_C"/>
</dbReference>
<dbReference type="FunFam" id="2.40.110.10:FF:000003">
    <property type="entry name" value="Acyl-coenzyme A oxidase"/>
    <property type="match status" value="1"/>
</dbReference>
<dbReference type="Pfam" id="PF02770">
    <property type="entry name" value="Acyl-CoA_dh_M"/>
    <property type="match status" value="1"/>
</dbReference>
<keyword evidence="8" id="KW-0276">Fatty acid metabolism</keyword>
<dbReference type="OrthoDB" id="428159at2759"/>
<dbReference type="InterPro" id="IPR029320">
    <property type="entry name" value="Acyl-CoA_ox_N"/>
</dbReference>
<feature type="region of interest" description="Disordered" evidence="14">
    <location>
        <begin position="2430"/>
        <end position="2450"/>
    </location>
</feature>
<evidence type="ECO:0000256" key="2">
    <source>
        <dbReference type="ARBA" id="ARBA00004275"/>
    </source>
</evidence>
<dbReference type="GO" id="GO:0050660">
    <property type="term" value="F:flavin adenine dinucleotide binding"/>
    <property type="evidence" value="ECO:0007669"/>
    <property type="project" value="InterPro"/>
</dbReference>
<evidence type="ECO:0000256" key="7">
    <source>
        <dbReference type="ARBA" id="ARBA00022827"/>
    </source>
</evidence>
<dbReference type="Pfam" id="PF25037">
    <property type="entry name" value="VPS13_C"/>
    <property type="match status" value="1"/>
</dbReference>
<gene>
    <name evidence="22" type="ORF">INT47_008392</name>
</gene>
<dbReference type="Pfam" id="PF22924">
    <property type="entry name" value="ACOX_C_alpha1"/>
    <property type="match status" value="1"/>
</dbReference>
<dbReference type="UniPathway" id="UPA00661"/>
<keyword evidence="5" id="KW-0813">Transport</keyword>
<feature type="compositionally biased region" description="Low complexity" evidence="14">
    <location>
        <begin position="2110"/>
        <end position="2125"/>
    </location>
</feature>
<evidence type="ECO:0000259" key="19">
    <source>
        <dbReference type="Pfam" id="PF25033"/>
    </source>
</evidence>
<feature type="domain" description="Vacuolar protein sorting-associated protein 13 VPS13 adaptor binding" evidence="20">
    <location>
        <begin position="2658"/>
        <end position="3229"/>
    </location>
</feature>
<feature type="compositionally biased region" description="Polar residues" evidence="14">
    <location>
        <begin position="2091"/>
        <end position="2100"/>
    </location>
</feature>
<dbReference type="PANTHER" id="PTHR16166:SF93">
    <property type="entry name" value="INTERMEMBRANE LIPID TRANSFER PROTEIN VPS13"/>
    <property type="match status" value="1"/>
</dbReference>
<dbReference type="InterPro" id="IPR006091">
    <property type="entry name" value="Acyl-CoA_Oxase/DH_mid-dom"/>
</dbReference>
<dbReference type="GO" id="GO:0007005">
    <property type="term" value="P:mitochondrion organization"/>
    <property type="evidence" value="ECO:0007669"/>
    <property type="project" value="TreeGrafter"/>
</dbReference>
<comment type="subcellular location">
    <subcellularLocation>
        <location evidence="2">Peroxisome</location>
    </subcellularLocation>
</comment>
<dbReference type="GO" id="GO:0045053">
    <property type="term" value="P:protein retention in Golgi apparatus"/>
    <property type="evidence" value="ECO:0007669"/>
    <property type="project" value="TreeGrafter"/>
</dbReference>
<comment type="similarity">
    <text evidence="3">Belongs to the acyl-CoA oxidase family.</text>
</comment>
<feature type="region of interest" description="Disordered" evidence="14">
    <location>
        <begin position="2089"/>
        <end position="2133"/>
    </location>
</feature>
<evidence type="ECO:0000256" key="8">
    <source>
        <dbReference type="ARBA" id="ARBA00022832"/>
    </source>
</evidence>
<keyword evidence="6" id="KW-0285">Flavoprotein</keyword>
<evidence type="ECO:0000259" key="21">
    <source>
        <dbReference type="Pfam" id="PF25037"/>
    </source>
</evidence>
<feature type="domain" description="Intermembrane lipid transfer protein VPS13-like C-terminal" evidence="21">
    <location>
        <begin position="3761"/>
        <end position="3857"/>
    </location>
</feature>
<keyword evidence="10" id="KW-0445">Lipid transport</keyword>
<keyword evidence="12" id="KW-0576">Peroxisome</keyword>
<evidence type="ECO:0000256" key="1">
    <source>
        <dbReference type="ARBA" id="ARBA00001974"/>
    </source>
</evidence>
<dbReference type="InterPro" id="IPR037069">
    <property type="entry name" value="AcylCoA_DH/ox_N_sf"/>
</dbReference>
<dbReference type="GO" id="GO:0045324">
    <property type="term" value="P:late endosome to vacuole transport"/>
    <property type="evidence" value="ECO:0007669"/>
    <property type="project" value="TreeGrafter"/>
</dbReference>
<evidence type="ECO:0000256" key="3">
    <source>
        <dbReference type="ARBA" id="ARBA00006288"/>
    </source>
</evidence>
<dbReference type="InterPro" id="IPR009543">
    <property type="entry name" value="VPS13_VAB"/>
</dbReference>
<evidence type="ECO:0000256" key="11">
    <source>
        <dbReference type="ARBA" id="ARBA00023098"/>
    </source>
</evidence>
<evidence type="ECO:0000259" key="18">
    <source>
        <dbReference type="Pfam" id="PF22924"/>
    </source>
</evidence>
<evidence type="ECO:0000313" key="22">
    <source>
        <dbReference type="EMBL" id="KAG2209548.1"/>
    </source>
</evidence>
<evidence type="ECO:0000259" key="17">
    <source>
        <dbReference type="Pfam" id="PF14749"/>
    </source>
</evidence>
<dbReference type="GO" id="GO:0033540">
    <property type="term" value="P:fatty acid beta-oxidation using acyl-CoA oxidase"/>
    <property type="evidence" value="ECO:0007669"/>
    <property type="project" value="UniProtKB-UniPathway"/>
</dbReference>
<dbReference type="Pfam" id="PF14749">
    <property type="entry name" value="Acyl-CoA_ox_N"/>
    <property type="match status" value="1"/>
</dbReference>
<dbReference type="Pfam" id="PF25033">
    <property type="entry name" value="VPS13_M"/>
    <property type="match status" value="1"/>
</dbReference>
<keyword evidence="23" id="KW-1185">Reference proteome</keyword>
<comment type="similarity">
    <text evidence="4">Belongs to the VPS13 family.</text>
</comment>
<keyword evidence="9" id="KW-0560">Oxidoreductase</keyword>
<dbReference type="InterPro" id="IPR046373">
    <property type="entry name" value="Acyl-CoA_Oxase/DH_mid-dom_sf"/>
</dbReference>
<evidence type="ECO:0000256" key="10">
    <source>
        <dbReference type="ARBA" id="ARBA00023055"/>
    </source>
</evidence>
<dbReference type="Proteomes" id="UP000603453">
    <property type="component" value="Unassembled WGS sequence"/>
</dbReference>
<dbReference type="Gene3D" id="2.40.110.10">
    <property type="entry name" value="Butyryl-CoA Dehydrogenase, subunit A, domain 2"/>
    <property type="match status" value="1"/>
</dbReference>
<dbReference type="PANTHER" id="PTHR16166">
    <property type="entry name" value="VACUOLAR PROTEIN SORTING-ASSOCIATED PROTEIN VPS13"/>
    <property type="match status" value="1"/>
</dbReference>
<feature type="domain" description="Chorein N-terminal" evidence="16">
    <location>
        <begin position="682"/>
        <end position="1529"/>
    </location>
</feature>
<dbReference type="SUPFAM" id="SSF56645">
    <property type="entry name" value="Acyl-CoA dehydrogenase NM domain-like"/>
    <property type="match status" value="1"/>
</dbReference>
<name>A0A8H7RH46_9FUNG</name>
<dbReference type="Gene3D" id="1.10.540.10">
    <property type="entry name" value="Acyl-CoA dehydrogenase/oxidase, N-terminal domain"/>
    <property type="match status" value="1"/>
</dbReference>
<dbReference type="Gene3D" id="1.20.140.10">
    <property type="entry name" value="Butyryl-CoA Dehydrogenase, subunit A, domain 3"/>
    <property type="match status" value="2"/>
</dbReference>
<evidence type="ECO:0000256" key="6">
    <source>
        <dbReference type="ARBA" id="ARBA00022630"/>
    </source>
</evidence>
<dbReference type="InterPro" id="IPR026854">
    <property type="entry name" value="VPS13_N"/>
</dbReference>
<dbReference type="SUPFAM" id="SSF47203">
    <property type="entry name" value="Acyl-CoA dehydrogenase C-terminal domain-like"/>
    <property type="match status" value="2"/>
</dbReference>
<accession>A0A8H7RH46</accession>
<comment type="cofactor">
    <cofactor evidence="1">
        <name>FAD</name>
        <dbReference type="ChEBI" id="CHEBI:57692"/>
    </cofactor>
</comment>
<sequence length="3889" mass="439167">MSLPDTQKAIERLRLIKSQLNLTPSSMSLEAPKDMARERASASFDIQALSYLWFGGEDQYKFRQKAYDFIQHDPELVVQAPRNILEFTKEDMREFTMGQIYRLHKLSSEINDEAFHLEISKALLLYSESFALRIGVHGSLFRNVIQMLGSKQQQDAWIENINEFRMVGCFAMTELGHSSALRDIETTATFDIETDEFVINSPTVTSTKWWIGMAGQTATHTVVIAQTIIDGKNVGLNWFLIQLRDTVTGVVMPNIQAGDIGAKVGHQGVDNGWIQFHQARVARTNMLAKWVNIERNGDFTPAPNPAVMYATLIPERFALVTLTLTLVTQALTIATRYGVVRRQGTKNQQIMDYQSHYVKLLPAISFMYMIQNSFKTLDKQFAVLTAGGEMDPMVYLNHMGDVHCISASLKGLSGSYSTEILEICRRCCGGHAYSSYNALGSIIGDWGVITTGGGDNVVLLQQATRYLLYLLEQKLQYDNYPELKYQSSCDYFNQAKKLLALDHWSVNVISDCVKDFSLIEEALHSILVKRLYSLQQALNEGAHHDDILLESVKVAELHCAAFLFSDNARTFGVSDATLDPGLTAIMRKMTALWGLHVLVTFGDQGFMEGFISPKQMKDIEKEYLGLCKSMRKEVIGLTDGFGLPDFVLKAPIAKYDGDIYQSYFDTLLQAPGSVEVPQYHSKFLKNYVSNLNYDQLKIGMWKGEVNLRNLKLRRDALDKLDLPINVSEGYLGELTLVIPWSNLGNEPVKVIIDHVYLLAEPKNEATVTVEEEEERAQELKRRRLSTAEMLESSDVQAEQKNNKGGDGFISQLTTKIVDNLQFTMKNIHIRYEDNISDPGHPFSAGITLKELSALSTDSDWKPKFITETTKTINKLATLESLSVYWNTDSRSLAGMHHEEAAQVYTDLIPTSSNFPKEHQYILKPVSGRGKIKLNKEYGKDVPKTDITMLFDELAFGLDDHQYRDAILMIDLFHANLKKQKYLKFHPGKGKTAKTHPKEYLQFAGKAILSEIHDKNYKWTWDHFKTRRDQRLKYIECHVAEKMKVATPEQLETLKKLEHDLSFEDIRFYRSIAKANLRREKVKTDKKIEKKKAEDAKVGWWGWISGSKPANSGEEDADDDDAGSIHMTEEQKNELYNAIEFDEDKANIASAVDIPKDTIKFALQTKLNRGSFTLKQNVKKPTETDLLSVVFDAVSVDVTQYVESMTFAAALGDLQLYDGSTKNTIYHQLIGVKNGKNRASSLLDVKYNLSEKDQRKSIATIDMIDIDEFNPFFAFVFEKNPLSKIADNAFSLKMRHLEIIYSPQVIAGVMKFFKPPSSKMESVNALMAVAGDTLEVIKTQSRAGLEFALETHTTFDLNVDMDAPIIIIPESLTSQESPVMIIDAGHINIDSQLADPKVVNEIKSKDIRNFTPEDVETLGDLMYDRFNLSLSQTKVLIGTNTEECLWQLQDNPPRNGVDARFIERIDMNFLIEMCILPGKSEFTKFKISGHLPLLSINLSDSKYKILMKIVDFIVPVDEEEKTKINQPTKRPQIVNANQSSTNNIITERIWGAPDADYILPDSASEKTVDRPTSPTSIISKSDMPKSDIRQFQLTFKVDKVSASLNESTSALEETLLCEILLEKFELNVLTRPLDLMVEVSLKALTVVDKMDQGGDFPNLVTSEIIKKDQQNGDSKEKDLVFIRYQKVARDHPGFEDQYQSFDQNVNVLLSTLTVIVTRKSLLRIYNWIMNTFTAPPTPKLEGKEIFEGDIFYDDDDSIAAYKTELDPQEDIKNVESPAKTNDSRMKVVIKLDSVNLILNNDGIRLGTGELSYGELEILLEPKTILVRGKFGNFTLSDDTVNGAGNNVASIGSETYLVSILGDELFSFKYQTFDSKSPEFPGYNQNFDLKMGAIQLFVTESVKPTLKFLSEFLEMKNVYDAARTAAVETAQQYQEGGNRFQFNILVSSPVLVFPVGEDKNTETLVAHLGEIRASNKFITASRRNLNDIPNSVDVPVAHINCGLYDISLRSTNTVYGTDIDSVEHHFPIIDDVNIIFDIESPEDPKNSIGPSSKIEGSISDVRLALTEKQYKLLLKTWEFIQKNFLGAADTDAQDTNQSQKQITSEEDNDIATSSSSESNKSVKTNNTEVQKKKEEKPSVTLDLIITLNTVYLDIMAGESADSDDQNNEMLSRLAFDGICLKLQNMSNESMLMEVAMQSVNFADTRVQSSSKFREILPANKLEGPQFQVRLSSYKDNLVPTMDVRVTVDSPKIVLSLDYLFLLKDFFMSPFVVVEPTEAQKFVQSHSNNNENKQNELKQLQNQGGTPPSVLKYNVNVVDLQVICLAAPENAASEAVILSFNQLTVIQDVHLQVNLDGIGMVLCRMDNIEESTMHLVEEFSVLLRMETSSSNSVHNLMAIKLEVQPIILRLSYQDAMLIMTVVNKVMALMGNDDKNEAPKPSMSDDMSEISSPSGLIVASPDSTEHMITNDSPENTPAAKKGIEPFIVMSKESLYAAFEGIQIILIEDLHVLPFIDIQINPFAITASDWTRALHADVDFVLQANNFNFKNSHWEPIVEPWNFCIKVAQDATDKSTQVSLQSKDLLYLNVTHVFLESLLTVSATLSESRELAETAQDQVKPYLIQNFTGYDLKFWNMSSDVGDNETVHVLEHGQTLPWTFRDWKKRRESTHIGKNLVGIKVMKHDWESIIHISLDKEGDLAYRLKPEVKGINHRLVVDIHLENHVKTVTFRSGLQLENNSDSNLQIAIVKKDRQILDVVQMNSRQVYNVPIDLCYSRWIVVRPSDDYGWSKEMFMWSDILLPNFPKCVECPPKDVNPDNIMSYKVQVHAEYDKKNPLVKEYPFMKIQFSPPVEVENLLPFDFDLMLTNEVTGERISTLVETGKTAQLHNMKSNSALTIQLDLKSDRYKCSESAIIRTTPNYNSIGEKLVITDHNNVPTNLRMNITRSSNTTDSLHISVYAPYLILNKSGLPISLRPRHAYRQGHVPVESIPAYKEGEQIVPTIYSYSDIDHHNRSQISINDSKWSDPISFEAVGNSQDVTLLSKTDAYARHAGIKVEEGFGLLRLTKLVTITPRYILKNNMDVPFKFCEFGSTDVTNLDSYQKMPLYQTTKSNVRWLCLQLQGLEGNWSSPFDIQEIGKTYLKVDKGDKTTPYLVRVSIHIQDSTIFITFNEDDDWPYYIVNKSSVDINFRQEQLQLDEYDLKTSQKRAFREPRLFTLHPGDRLQYSWDIPVAKEKRLELLVGNRHRSINFQAIGVQVPFRYLKQRDGPIGSNTLSIDIMADDSALVLRLTDFDLSKSLYRPKSSGTSTLASTSREGSLRDTFETVNVQHVTNYILELNLAGFGVSVINKDAVEIMFATVKGFDFKYTDSNMYQSLRLSIQWLQIDNQLCGSTYPILCYPSTLPKVSSELSTHPTLHIALDKVKDDRHGVLYFKLFSILLQEMTFELDEDFLYALLDFGQFQNDANKPELQDDMFVMQLAEPVVDKAEALYYFEEFCIQPMRLNLSFVRTDKIDDKESSETARTSPMGYVFNVFTMTLGNINDAPIKLNSLMVENLRASSEDLTSRIILHYREQVIYQIHRVLGSIDILGNPVGLFNTLSSGFGELFYEPYQGFIMSDRPQDLGIGIAKGLGGFMKKGVFGITDSMSRFTGSLGKGISAATMDKKFQDRRRMNMTRNKPTHAIYGVTQGFGYFGTSIASGVAGLVKRPIEGAESGGVVGFVGGVGKGIVGVFTKPVVGFFDMASNVTAGIRETTTVFEAGQLTRERVPRYTGKDGIVTTYSQREALGQMWLQEMESGKYFNEVYIAHSIVDHDATVAILTFTRVMIIRSDGLKLDYAIHLDTVEDISTGADGVYIKLKKPTTRVLSIEESTSREWFASIIKRTMEQRKEERERQ</sequence>
<evidence type="ECO:0000259" key="20">
    <source>
        <dbReference type="Pfam" id="PF25036"/>
    </source>
</evidence>
<proteinExistence type="inferred from homology"/>
<protein>
    <submittedName>
        <fullName evidence="22">Uncharacterized protein</fullName>
    </submittedName>
</protein>
<evidence type="ECO:0000256" key="5">
    <source>
        <dbReference type="ARBA" id="ARBA00022448"/>
    </source>
</evidence>
<evidence type="ECO:0000256" key="4">
    <source>
        <dbReference type="ARBA" id="ARBA00006545"/>
    </source>
</evidence>
<feature type="domain" description="Acyl-CoA oxidase/dehydrogenase middle" evidence="15">
    <location>
        <begin position="169"/>
        <end position="278"/>
    </location>
</feature>
<dbReference type="GO" id="GO:0006869">
    <property type="term" value="P:lipid transport"/>
    <property type="evidence" value="ECO:0007669"/>
    <property type="project" value="UniProtKB-KW"/>
</dbReference>
<keyword evidence="13" id="KW-0175">Coiled coil</keyword>
<feature type="domain" description="Acyl-CoA oxidase C-alpha1" evidence="18">
    <location>
        <begin position="309"/>
        <end position="468"/>
    </location>
</feature>